<evidence type="ECO:0000313" key="6">
    <source>
        <dbReference type="Proteomes" id="UP001314205"/>
    </source>
</evidence>
<comment type="caution">
    <text evidence="5">The sequence shown here is derived from an EMBL/GenBank/DDBJ whole genome shotgun (WGS) entry which is preliminary data.</text>
</comment>
<dbReference type="PROSITE" id="PS51155">
    <property type="entry name" value="CHIT_BIND_RR_2"/>
    <property type="match status" value="1"/>
</dbReference>
<dbReference type="GO" id="GO:0005615">
    <property type="term" value="C:extracellular space"/>
    <property type="evidence" value="ECO:0007669"/>
    <property type="project" value="TreeGrafter"/>
</dbReference>
<keyword evidence="2 4" id="KW-0732">Signal</keyword>
<dbReference type="PANTHER" id="PTHR12236">
    <property type="entry name" value="STRUCTURAL CONTITUENT OF CUTICLE"/>
    <property type="match status" value="1"/>
</dbReference>
<dbReference type="EMBL" id="CAVLGL010000159">
    <property type="protein sequence ID" value="CAK1604363.1"/>
    <property type="molecule type" value="Genomic_DNA"/>
</dbReference>
<accession>A0AAV1M9F3</accession>
<feature type="signal peptide" evidence="4">
    <location>
        <begin position="1"/>
        <end position="17"/>
    </location>
</feature>
<reference evidence="5 6" key="1">
    <citation type="submission" date="2023-11" db="EMBL/GenBank/DDBJ databases">
        <authorList>
            <person name="Hedman E."/>
            <person name="Englund M."/>
            <person name="Stromberg M."/>
            <person name="Nyberg Akerstrom W."/>
            <person name="Nylinder S."/>
            <person name="Jareborg N."/>
            <person name="Kallberg Y."/>
            <person name="Kronander E."/>
        </authorList>
    </citation>
    <scope>NUCLEOTIDE SEQUENCE [LARGE SCALE GENOMIC DNA]</scope>
</reference>
<proteinExistence type="predicted"/>
<dbReference type="PROSITE" id="PS00233">
    <property type="entry name" value="CHIT_BIND_RR_1"/>
    <property type="match status" value="1"/>
</dbReference>
<evidence type="ECO:0000256" key="3">
    <source>
        <dbReference type="PROSITE-ProRule" id="PRU00497"/>
    </source>
</evidence>
<evidence type="ECO:0000313" key="5">
    <source>
        <dbReference type="EMBL" id="CAK1604363.1"/>
    </source>
</evidence>
<evidence type="ECO:0000256" key="1">
    <source>
        <dbReference type="ARBA" id="ARBA00022460"/>
    </source>
</evidence>
<keyword evidence="6" id="KW-1185">Reference proteome</keyword>
<dbReference type="GO" id="GO:0031012">
    <property type="term" value="C:extracellular matrix"/>
    <property type="evidence" value="ECO:0007669"/>
    <property type="project" value="TreeGrafter"/>
</dbReference>
<feature type="chain" id="PRO_5043595132" evidence="4">
    <location>
        <begin position="18"/>
        <end position="474"/>
    </location>
</feature>
<dbReference type="GO" id="GO:0042302">
    <property type="term" value="F:structural constituent of cuticle"/>
    <property type="evidence" value="ECO:0007669"/>
    <property type="project" value="UniProtKB-UniRule"/>
</dbReference>
<dbReference type="Pfam" id="PF00379">
    <property type="entry name" value="Chitin_bind_4"/>
    <property type="match status" value="1"/>
</dbReference>
<dbReference type="InterPro" id="IPR051217">
    <property type="entry name" value="Insect_Cuticle_Struc_Prot"/>
</dbReference>
<keyword evidence="1 3" id="KW-0193">Cuticle</keyword>
<dbReference type="PRINTS" id="PR00947">
    <property type="entry name" value="CUTICLE"/>
</dbReference>
<sequence>MKSIIILTTSLLVNVIAYHDPDLNYHLSQLEKVQGYGDSGYSYPVPSTQLTTAVITSNHYREGDYPQQLATQAMAYKAPISSQLNYAVQSTDQNEVHGYKTSAGLSSASSSERTITPSATYAQAPIISKVTAAPLIARFSLSPAKTTYVTNNLATQQSIATGSPAKASLNSYSIQSGGPVVSQVYAAPSVRYETSPALRIQQTSQVTPSSYTNVLPTVIRQYQQAPSVQVTSGYRAPSISQYAIPSVSQVSSYSAPTVAQYHAQSSDQRGTQFNIPAVGQYSSKIVQYAPATQYYTPTVSQYSAPAVTTQHSAPSTLQYLRPAARVYQSVPTTVQYPTLQHSASSISQYAPAVTVQHSAPAVRQYFAPAIAVQHSSPSVTNGYRSTIVGANVGVKNVHTEFVENYDTHPRYAFEYGVNDAHTGDIKQQKEERDGDVVRGQYSLVEPDGSVRTVNYVADWETGFHANVHNSKENH</sequence>
<evidence type="ECO:0000256" key="2">
    <source>
        <dbReference type="ARBA" id="ARBA00022729"/>
    </source>
</evidence>
<dbReference type="InterPro" id="IPR000618">
    <property type="entry name" value="Insect_cuticle"/>
</dbReference>
<gene>
    <name evidence="5" type="ORF">PARMNEM_LOCUS22591</name>
</gene>
<dbReference type="PANTHER" id="PTHR12236:SF95">
    <property type="entry name" value="CUTICULAR PROTEIN 76BD, ISOFORM C-RELATED"/>
    <property type="match status" value="1"/>
</dbReference>
<organism evidence="5 6">
    <name type="scientific">Parnassius mnemosyne</name>
    <name type="common">clouded apollo</name>
    <dbReference type="NCBI Taxonomy" id="213953"/>
    <lineage>
        <taxon>Eukaryota</taxon>
        <taxon>Metazoa</taxon>
        <taxon>Ecdysozoa</taxon>
        <taxon>Arthropoda</taxon>
        <taxon>Hexapoda</taxon>
        <taxon>Insecta</taxon>
        <taxon>Pterygota</taxon>
        <taxon>Neoptera</taxon>
        <taxon>Endopterygota</taxon>
        <taxon>Lepidoptera</taxon>
        <taxon>Glossata</taxon>
        <taxon>Ditrysia</taxon>
        <taxon>Papilionoidea</taxon>
        <taxon>Papilionidae</taxon>
        <taxon>Parnassiinae</taxon>
        <taxon>Parnassini</taxon>
        <taxon>Parnassius</taxon>
        <taxon>Driopa</taxon>
    </lineage>
</organism>
<name>A0AAV1M9F3_9NEOP</name>
<dbReference type="InterPro" id="IPR031311">
    <property type="entry name" value="CHIT_BIND_RR_consensus"/>
</dbReference>
<protein>
    <submittedName>
        <fullName evidence="5">Uncharacterized protein</fullName>
    </submittedName>
</protein>
<evidence type="ECO:0000256" key="4">
    <source>
        <dbReference type="SAM" id="SignalP"/>
    </source>
</evidence>
<dbReference type="AlphaFoldDB" id="A0AAV1M9F3"/>
<dbReference type="Proteomes" id="UP001314205">
    <property type="component" value="Unassembled WGS sequence"/>
</dbReference>